<protein>
    <submittedName>
        <fullName evidence="2">Uncharacterized protein</fullName>
    </submittedName>
</protein>
<name>A0A7W4YHQ9_LEIAQ</name>
<comment type="caution">
    <text evidence="2">The sequence shown here is derived from an EMBL/GenBank/DDBJ whole genome shotgun (WGS) entry which is preliminary data.</text>
</comment>
<feature type="transmembrane region" description="Helical" evidence="1">
    <location>
        <begin position="6"/>
        <end position="23"/>
    </location>
</feature>
<feature type="transmembrane region" description="Helical" evidence="1">
    <location>
        <begin position="44"/>
        <end position="65"/>
    </location>
</feature>
<evidence type="ECO:0000256" key="1">
    <source>
        <dbReference type="SAM" id="Phobius"/>
    </source>
</evidence>
<gene>
    <name evidence="2" type="ORF">FHX33_001220</name>
</gene>
<dbReference type="EMBL" id="JACHVP010000001">
    <property type="protein sequence ID" value="MBB2966488.1"/>
    <property type="molecule type" value="Genomic_DNA"/>
</dbReference>
<organism evidence="2 3">
    <name type="scientific">Leifsonia aquatica</name>
    <name type="common">Corynebacterium aquaticum</name>
    <dbReference type="NCBI Taxonomy" id="144185"/>
    <lineage>
        <taxon>Bacteria</taxon>
        <taxon>Bacillati</taxon>
        <taxon>Actinomycetota</taxon>
        <taxon>Actinomycetes</taxon>
        <taxon>Micrococcales</taxon>
        <taxon>Microbacteriaceae</taxon>
        <taxon>Leifsonia</taxon>
    </lineage>
</organism>
<accession>A0A7W4YHQ9</accession>
<keyword evidence="1" id="KW-0812">Transmembrane</keyword>
<evidence type="ECO:0000313" key="3">
    <source>
        <dbReference type="Proteomes" id="UP000538196"/>
    </source>
</evidence>
<dbReference type="Proteomes" id="UP000538196">
    <property type="component" value="Unassembled WGS sequence"/>
</dbReference>
<dbReference type="AlphaFoldDB" id="A0A7W4YHQ9"/>
<keyword evidence="1" id="KW-1133">Transmembrane helix</keyword>
<keyword evidence="3" id="KW-1185">Reference proteome</keyword>
<evidence type="ECO:0000313" key="2">
    <source>
        <dbReference type="EMBL" id="MBB2966488.1"/>
    </source>
</evidence>
<keyword evidence="1" id="KW-0472">Membrane</keyword>
<proteinExistence type="predicted"/>
<reference evidence="2 3" key="1">
    <citation type="submission" date="2020-08" db="EMBL/GenBank/DDBJ databases">
        <title>Sequencing the genomes of 1000 actinobacteria strains.</title>
        <authorList>
            <person name="Klenk H.-P."/>
        </authorList>
    </citation>
    <scope>NUCLEOTIDE SEQUENCE [LARGE SCALE GENOMIC DNA]</scope>
    <source>
        <strain evidence="2 3">DSM 20146</strain>
    </source>
</reference>
<sequence>MTGWAWVLVPVFLLLLTAGGWFVTGGLGRRQRARTGRVNRGGPVTVAVVSALMLVAIGFGVYLLLQGQ</sequence>